<organism evidence="3 4">
    <name type="scientific">Panagrolaimus davidi</name>
    <dbReference type="NCBI Taxonomy" id="227884"/>
    <lineage>
        <taxon>Eukaryota</taxon>
        <taxon>Metazoa</taxon>
        <taxon>Ecdysozoa</taxon>
        <taxon>Nematoda</taxon>
        <taxon>Chromadorea</taxon>
        <taxon>Rhabditida</taxon>
        <taxon>Tylenchina</taxon>
        <taxon>Panagrolaimomorpha</taxon>
        <taxon>Panagrolaimoidea</taxon>
        <taxon>Panagrolaimidae</taxon>
        <taxon>Panagrolaimus</taxon>
    </lineage>
</organism>
<dbReference type="Gene3D" id="3.90.70.10">
    <property type="entry name" value="Cysteine proteinases"/>
    <property type="match status" value="1"/>
</dbReference>
<dbReference type="GO" id="GO:0006508">
    <property type="term" value="P:proteolysis"/>
    <property type="evidence" value="ECO:0007669"/>
    <property type="project" value="InterPro"/>
</dbReference>
<dbReference type="PANTHER" id="PTHR12411">
    <property type="entry name" value="CYSTEINE PROTEASE FAMILY C1-RELATED"/>
    <property type="match status" value="1"/>
</dbReference>
<evidence type="ECO:0000259" key="2">
    <source>
        <dbReference type="Pfam" id="PF00112"/>
    </source>
</evidence>
<dbReference type="InterPro" id="IPR013128">
    <property type="entry name" value="Peptidase_C1A"/>
</dbReference>
<feature type="domain" description="Peptidase C1A papain C-terminal" evidence="2">
    <location>
        <begin position="9"/>
        <end position="111"/>
    </location>
</feature>
<dbReference type="WBParaSite" id="PDA_v2.g4958.t1">
    <property type="protein sequence ID" value="PDA_v2.g4958.t1"/>
    <property type="gene ID" value="PDA_v2.g4958"/>
</dbReference>
<name>A0A914QMU6_9BILA</name>
<dbReference type="GO" id="GO:0008234">
    <property type="term" value="F:cysteine-type peptidase activity"/>
    <property type="evidence" value="ECO:0007669"/>
    <property type="project" value="InterPro"/>
</dbReference>
<accession>A0A914QMU6</accession>
<evidence type="ECO:0000313" key="4">
    <source>
        <dbReference type="WBParaSite" id="PDA_v2.g4958.t1"/>
    </source>
</evidence>
<keyword evidence="3" id="KW-1185">Reference proteome</keyword>
<sequence length="114" mass="12606">MSKFSGPKFKISNYFDLDDDENAIANGLYNNGPILFSMACPSALQHYTGGVFSMDVDTCFDDKIGYHSPVIVGYSADYWIVKNSWGTNGGENGYLRLKRGINECDMTARAIALQ</sequence>
<proteinExistence type="inferred from homology"/>
<comment type="similarity">
    <text evidence="1">Belongs to the peptidase C1 family.</text>
</comment>
<dbReference type="Pfam" id="PF00112">
    <property type="entry name" value="Peptidase_C1"/>
    <property type="match status" value="1"/>
</dbReference>
<dbReference type="Proteomes" id="UP000887578">
    <property type="component" value="Unplaced"/>
</dbReference>
<dbReference type="SUPFAM" id="SSF54001">
    <property type="entry name" value="Cysteine proteinases"/>
    <property type="match status" value="1"/>
</dbReference>
<evidence type="ECO:0000313" key="3">
    <source>
        <dbReference type="Proteomes" id="UP000887578"/>
    </source>
</evidence>
<protein>
    <submittedName>
        <fullName evidence="4">Peptidase C1A papain C-terminal domain-containing protein</fullName>
    </submittedName>
</protein>
<evidence type="ECO:0000256" key="1">
    <source>
        <dbReference type="ARBA" id="ARBA00008455"/>
    </source>
</evidence>
<reference evidence="4" key="1">
    <citation type="submission" date="2022-11" db="UniProtKB">
        <authorList>
            <consortium name="WormBaseParasite"/>
        </authorList>
    </citation>
    <scope>IDENTIFICATION</scope>
</reference>
<dbReference type="InterPro" id="IPR000668">
    <property type="entry name" value="Peptidase_C1A_C"/>
</dbReference>
<dbReference type="InterPro" id="IPR038765">
    <property type="entry name" value="Papain-like_cys_pep_sf"/>
</dbReference>
<dbReference type="AlphaFoldDB" id="A0A914QMU6"/>